<dbReference type="AlphaFoldDB" id="A0A139BQC8"/>
<accession>A0A139BQC8</accession>
<organism evidence="2 3">
    <name type="scientific">Candidatus Gallionella acididurans</name>
    <dbReference type="NCBI Taxonomy" id="1796491"/>
    <lineage>
        <taxon>Bacteria</taxon>
        <taxon>Pseudomonadati</taxon>
        <taxon>Pseudomonadota</taxon>
        <taxon>Betaproteobacteria</taxon>
        <taxon>Nitrosomonadales</taxon>
        <taxon>Gallionellaceae</taxon>
        <taxon>Gallionella</taxon>
    </lineage>
</organism>
<comment type="caution">
    <text evidence="2">The sequence shown here is derived from an EMBL/GenBank/DDBJ whole genome shotgun (WGS) entry which is preliminary data.</text>
</comment>
<feature type="coiled-coil region" evidence="1">
    <location>
        <begin position="7"/>
        <end position="38"/>
    </location>
</feature>
<evidence type="ECO:0000313" key="2">
    <source>
        <dbReference type="EMBL" id="KXS31207.1"/>
    </source>
</evidence>
<sequence>MNRQPVKEQAMDIKEAYKQKLAAQLKEWDAQINLLEAKAGNAAADINVSRAKVIHELRAKQRMASEKLKELGKTGGEAWDQVKVTADNIWDELKTGVAEARSKFK</sequence>
<evidence type="ECO:0000313" key="3">
    <source>
        <dbReference type="Proteomes" id="UP000070578"/>
    </source>
</evidence>
<dbReference type="Proteomes" id="UP000070578">
    <property type="component" value="Unassembled WGS sequence"/>
</dbReference>
<proteinExistence type="predicted"/>
<reference evidence="2 3" key="2">
    <citation type="submission" date="2016-03" db="EMBL/GenBank/DDBJ databases">
        <title>New uncultured bacterium of the family Gallionellaceae from acid mine drainage: description and reconstruction of genome based on metagenomic analysis of microbial community.</title>
        <authorList>
            <person name="Kadnikov V."/>
            <person name="Ivasenko D."/>
            <person name="Beletsky A."/>
            <person name="Mardanov A."/>
            <person name="Danilova E."/>
            <person name="Pimenov N."/>
            <person name="Karnachuk O."/>
            <person name="Ravin N."/>
        </authorList>
    </citation>
    <scope>NUCLEOTIDE SEQUENCE [LARGE SCALE GENOMIC DNA]</scope>
    <source>
        <strain evidence="2">ShG14-8</strain>
    </source>
</reference>
<dbReference type="EMBL" id="LSLI01000091">
    <property type="protein sequence ID" value="KXS31207.1"/>
    <property type="molecule type" value="Genomic_DNA"/>
</dbReference>
<keyword evidence="1" id="KW-0175">Coiled coil</keyword>
<evidence type="ECO:0000256" key="1">
    <source>
        <dbReference type="SAM" id="Coils"/>
    </source>
</evidence>
<name>A0A139BQC8_9PROT</name>
<evidence type="ECO:0008006" key="4">
    <source>
        <dbReference type="Google" id="ProtNLM"/>
    </source>
</evidence>
<protein>
    <recommendedName>
        <fullName evidence="4">Coiled coil domain-containing protein</fullName>
    </recommendedName>
</protein>
<gene>
    <name evidence="2" type="ORF">AWT59_2668</name>
</gene>
<reference evidence="2 3" key="1">
    <citation type="submission" date="2016-02" db="EMBL/GenBank/DDBJ databases">
        <authorList>
            <person name="Wen L."/>
            <person name="He K."/>
            <person name="Yang H."/>
        </authorList>
    </citation>
    <scope>NUCLEOTIDE SEQUENCE [LARGE SCALE GENOMIC DNA]</scope>
    <source>
        <strain evidence="2">ShG14-8</strain>
    </source>
</reference>